<keyword evidence="6" id="KW-0694">RNA-binding</keyword>
<organism evidence="8 9">
    <name type="scientific">Niabella ginsengisoli</name>
    <dbReference type="NCBI Taxonomy" id="522298"/>
    <lineage>
        <taxon>Bacteria</taxon>
        <taxon>Pseudomonadati</taxon>
        <taxon>Bacteroidota</taxon>
        <taxon>Chitinophagia</taxon>
        <taxon>Chitinophagales</taxon>
        <taxon>Chitinophagaceae</taxon>
        <taxon>Niabella</taxon>
    </lineage>
</organism>
<dbReference type="EMBL" id="JAKWBL010000004">
    <property type="protein sequence ID" value="MCH5599638.1"/>
    <property type="molecule type" value="Genomic_DNA"/>
</dbReference>
<evidence type="ECO:0000256" key="1">
    <source>
        <dbReference type="ARBA" id="ARBA00006620"/>
    </source>
</evidence>
<keyword evidence="2" id="KW-1277">Toxin-antitoxin system</keyword>
<reference evidence="8 9" key="1">
    <citation type="submission" date="2022-02" db="EMBL/GenBank/DDBJ databases">
        <authorList>
            <person name="Min J."/>
        </authorList>
    </citation>
    <scope>NUCLEOTIDE SEQUENCE [LARGE SCALE GENOMIC DNA]</scope>
    <source>
        <strain evidence="8 9">GR10-1</strain>
    </source>
</reference>
<protein>
    <submittedName>
        <fullName evidence="8">Type II toxin-antitoxin system HicA family toxin</fullName>
    </submittedName>
</protein>
<keyword evidence="7" id="KW-0346">Stress response</keyword>
<evidence type="ECO:0000256" key="4">
    <source>
        <dbReference type="ARBA" id="ARBA00022759"/>
    </source>
</evidence>
<keyword evidence="4" id="KW-0255">Endonuclease</keyword>
<evidence type="ECO:0000256" key="2">
    <source>
        <dbReference type="ARBA" id="ARBA00022649"/>
    </source>
</evidence>
<dbReference type="Gene3D" id="3.30.920.30">
    <property type="entry name" value="Hypothetical protein"/>
    <property type="match status" value="1"/>
</dbReference>
<evidence type="ECO:0000256" key="3">
    <source>
        <dbReference type="ARBA" id="ARBA00022722"/>
    </source>
</evidence>
<evidence type="ECO:0000256" key="5">
    <source>
        <dbReference type="ARBA" id="ARBA00022801"/>
    </source>
</evidence>
<evidence type="ECO:0000313" key="9">
    <source>
        <dbReference type="Proteomes" id="UP001202248"/>
    </source>
</evidence>
<gene>
    <name evidence="8" type="ORF">MKP09_17850</name>
</gene>
<dbReference type="Proteomes" id="UP001202248">
    <property type="component" value="Unassembled WGS sequence"/>
</dbReference>
<dbReference type="InterPro" id="IPR012933">
    <property type="entry name" value="HicA_mRNA_interferase"/>
</dbReference>
<keyword evidence="3" id="KW-0540">Nuclease</keyword>
<dbReference type="SUPFAM" id="SSF54786">
    <property type="entry name" value="YcfA/nrd intein domain"/>
    <property type="match status" value="1"/>
</dbReference>
<name>A0ABS9SMM7_9BACT</name>
<comment type="caution">
    <text evidence="8">The sequence shown here is derived from an EMBL/GenBank/DDBJ whole genome shotgun (WGS) entry which is preliminary data.</text>
</comment>
<keyword evidence="9" id="KW-1185">Reference proteome</keyword>
<evidence type="ECO:0000256" key="7">
    <source>
        <dbReference type="ARBA" id="ARBA00023016"/>
    </source>
</evidence>
<dbReference type="InterPro" id="IPR038570">
    <property type="entry name" value="HicA_sf"/>
</dbReference>
<dbReference type="Pfam" id="PF07927">
    <property type="entry name" value="HicA_toxin"/>
    <property type="match status" value="1"/>
</dbReference>
<sequence length="96" mass="10879">MKIPRDISGKDLIKLLKPYGYIITRQAGSHIRLTTEKEGQHHITIPHHNPLKLGTPSAILSNIAEHFSKQKEELINELFGKDYFIPTNPLTINPIS</sequence>
<accession>A0ABS9SMM7</accession>
<evidence type="ECO:0000256" key="6">
    <source>
        <dbReference type="ARBA" id="ARBA00022884"/>
    </source>
</evidence>
<proteinExistence type="inferred from homology"/>
<comment type="similarity">
    <text evidence="1">Belongs to the HicA mRNA interferase family.</text>
</comment>
<dbReference type="RefSeq" id="WP_240831678.1">
    <property type="nucleotide sequence ID" value="NZ_JAKWBL010000004.1"/>
</dbReference>
<keyword evidence="5" id="KW-0378">Hydrolase</keyword>
<evidence type="ECO:0000313" key="8">
    <source>
        <dbReference type="EMBL" id="MCH5599638.1"/>
    </source>
</evidence>